<dbReference type="Gene3D" id="3.40.50.150">
    <property type="entry name" value="Vaccinia Virus protein VP39"/>
    <property type="match status" value="1"/>
</dbReference>
<dbReference type="EMBL" id="NQMN01000001">
    <property type="protein sequence ID" value="PAF55085.1"/>
    <property type="molecule type" value="Genomic_DNA"/>
</dbReference>
<proteinExistence type="inferred from homology"/>
<keyword evidence="9" id="KW-1185">Reference proteome</keyword>
<name>A0ABX4H5E1_9BACT</name>
<keyword evidence="2 6" id="KW-0489">Methyltransferase</keyword>
<organism evidence="8 9">
    <name type="scientific">Mycoplasmopsis agassizii</name>
    <dbReference type="NCBI Taxonomy" id="33922"/>
    <lineage>
        <taxon>Bacteria</taxon>
        <taxon>Bacillati</taxon>
        <taxon>Mycoplasmatota</taxon>
        <taxon>Mycoplasmoidales</taxon>
        <taxon>Metamycoplasmataceae</taxon>
        <taxon>Mycoplasmopsis</taxon>
    </lineage>
</organism>
<dbReference type="Proteomes" id="UP000217033">
    <property type="component" value="Unassembled WGS sequence"/>
</dbReference>
<keyword evidence="5" id="KW-0680">Restriction system</keyword>
<keyword evidence="3 6" id="KW-0808">Transferase</keyword>
<accession>A0ABX4H5E1</accession>
<dbReference type="PANTHER" id="PTHR10629:SF52">
    <property type="entry name" value="DNA (CYTOSINE-5)-METHYLTRANSFERASE 1"/>
    <property type="match status" value="1"/>
</dbReference>
<evidence type="ECO:0000256" key="1">
    <source>
        <dbReference type="ARBA" id="ARBA00011975"/>
    </source>
</evidence>
<dbReference type="Pfam" id="PF00145">
    <property type="entry name" value="DNA_methylase"/>
    <property type="match status" value="1"/>
</dbReference>
<evidence type="ECO:0000256" key="2">
    <source>
        <dbReference type="ARBA" id="ARBA00022603"/>
    </source>
</evidence>
<dbReference type="Gene3D" id="3.90.120.10">
    <property type="entry name" value="DNA Methylase, subunit A, domain 2"/>
    <property type="match status" value="1"/>
</dbReference>
<protein>
    <recommendedName>
        <fullName evidence="1">DNA (cytosine-5-)-methyltransferase</fullName>
        <ecNumber evidence="1">2.1.1.37</ecNumber>
    </recommendedName>
</protein>
<evidence type="ECO:0000256" key="5">
    <source>
        <dbReference type="ARBA" id="ARBA00022747"/>
    </source>
</evidence>
<evidence type="ECO:0000256" key="6">
    <source>
        <dbReference type="PROSITE-ProRule" id="PRU01016"/>
    </source>
</evidence>
<dbReference type="PROSITE" id="PS00095">
    <property type="entry name" value="C5_MTASE_2"/>
    <property type="match status" value="1"/>
</dbReference>
<dbReference type="NCBIfam" id="TIGR00675">
    <property type="entry name" value="dcm"/>
    <property type="match status" value="1"/>
</dbReference>
<dbReference type="CDD" id="cd00315">
    <property type="entry name" value="Cyt_C5_DNA_methylase"/>
    <property type="match status" value="1"/>
</dbReference>
<evidence type="ECO:0000256" key="4">
    <source>
        <dbReference type="ARBA" id="ARBA00022691"/>
    </source>
</evidence>
<evidence type="ECO:0000313" key="8">
    <source>
        <dbReference type="EMBL" id="PAF55085.1"/>
    </source>
</evidence>
<dbReference type="EC" id="2.1.1.37" evidence="1"/>
<dbReference type="InterPro" id="IPR031303">
    <property type="entry name" value="C5_meth_CS"/>
</dbReference>
<keyword evidence="4 6" id="KW-0949">S-adenosyl-L-methionine</keyword>
<dbReference type="GO" id="GO:0008168">
    <property type="term" value="F:methyltransferase activity"/>
    <property type="evidence" value="ECO:0007669"/>
    <property type="project" value="UniProtKB-KW"/>
</dbReference>
<dbReference type="RefSeq" id="WP_084232708.1">
    <property type="nucleotide sequence ID" value="NZ_FWXE01000011.1"/>
</dbReference>
<evidence type="ECO:0000256" key="7">
    <source>
        <dbReference type="RuleBase" id="RU000416"/>
    </source>
</evidence>
<gene>
    <name evidence="8" type="ORF">CJF60_00130</name>
</gene>
<dbReference type="InterPro" id="IPR001525">
    <property type="entry name" value="C5_MeTfrase"/>
</dbReference>
<comment type="similarity">
    <text evidence="6 7">Belongs to the class I-like SAM-binding methyltransferase superfamily. C5-methyltransferase family.</text>
</comment>
<dbReference type="GO" id="GO:0032259">
    <property type="term" value="P:methylation"/>
    <property type="evidence" value="ECO:0007669"/>
    <property type="project" value="UniProtKB-KW"/>
</dbReference>
<dbReference type="PRINTS" id="PR00105">
    <property type="entry name" value="C5METTRFRASE"/>
</dbReference>
<dbReference type="PROSITE" id="PS51679">
    <property type="entry name" value="SAM_MT_C5"/>
    <property type="match status" value="1"/>
</dbReference>
<sequence>MSDYKIIDLFSGAGGFSLGFENAGFESILAIDKWNDAIETYNFNRNKKVGTTRDIFDFTNEEIFNLNSKGEVVGIIGGPPCQGFSMVGTRDEKDERNTLYLQFVRFVEIIKPKFFILENVKGLLTMSKGFFKKDIVERFSKLGYNVNYKILKASNYGVPQSRDRVFFIGLLSASFADKFFDFDKIIKMKEVSTKDALSDLPDLDNNEDHTTYARKPENQFQKEMRKNSKKIFNNVVTNHTKQTIDIIKQVPDGGNIMCLDPKYYSVRNYKSAFKRMNSSLPSSTIDCGHRNYFHYSQNRVPTARESARLQSFPDRYIFTGNKSSQYTQVGNAVPPRLAQGIAKAMISIVSGENNESI</sequence>
<evidence type="ECO:0000313" key="9">
    <source>
        <dbReference type="Proteomes" id="UP000217033"/>
    </source>
</evidence>
<feature type="active site" evidence="6">
    <location>
        <position position="81"/>
    </location>
</feature>
<dbReference type="InterPro" id="IPR050390">
    <property type="entry name" value="C5-Methyltransferase"/>
</dbReference>
<dbReference type="PANTHER" id="PTHR10629">
    <property type="entry name" value="CYTOSINE-SPECIFIC METHYLTRANSFERASE"/>
    <property type="match status" value="1"/>
</dbReference>
<evidence type="ECO:0000256" key="3">
    <source>
        <dbReference type="ARBA" id="ARBA00022679"/>
    </source>
</evidence>
<comment type="caution">
    <text evidence="8">The sequence shown here is derived from an EMBL/GenBank/DDBJ whole genome shotgun (WGS) entry which is preliminary data.</text>
</comment>
<reference evidence="8" key="1">
    <citation type="submission" date="2017-08" db="EMBL/GenBank/DDBJ databases">
        <authorList>
            <person name="Alvarez-Ponce D."/>
            <person name="Weitzman C.L."/>
            <person name="Tillett R.L."/>
            <person name="Sandmeier F.C."/>
            <person name="Tracy C.R."/>
        </authorList>
    </citation>
    <scope>NUCLEOTIDE SEQUENCE [LARGE SCALE GENOMIC DNA]</scope>
    <source>
        <strain evidence="8">PS6</strain>
    </source>
</reference>
<dbReference type="SUPFAM" id="SSF53335">
    <property type="entry name" value="S-adenosyl-L-methionine-dependent methyltransferases"/>
    <property type="match status" value="1"/>
</dbReference>
<dbReference type="InterPro" id="IPR029063">
    <property type="entry name" value="SAM-dependent_MTases_sf"/>
</dbReference>